<sequence>MVKPNSRSIDNSDEHVHTSPRSPQFGALSLLKSTMPQNDSTSHPHSSCPIPLGPMAIEEDTNGEVTVSLTRPSRPHILFEPTTDSDTDDRNDELTIGLDSTYHPPVNHRIPFDPTTDTDDGIQDEPPFSIVHVHYGNQPPATVASGGGKVVSTARARGKGLMSSVTAWANLLRDKFLEDLSTLADESRYPRLGLLKATQLNLSDPAGIEKEKCEDGHRKQGDYIKEIVTPAWYAFKHEHDLAGDLDEQLSNLRAEMVKTDLEDMKQATEGAGLSRLMAAEQDGMLKRVSELFLLLLVALLLNSPSGTVYWGSNNPSLLPPHAHDRIRPMDVVSFDRTWLFDRLALIPISDIPPDLRRLEMIMRSHLEPPPRSQVKDFSVYMWPTNGPYDELIRRIAKWVIEDGGSRVSVGRSSTQRADETFGYRKDHWCLVLELQLDAPQYLWK</sequence>
<gene>
    <name evidence="2" type="ORF">BS47DRAFT_1395812</name>
</gene>
<name>A0A9P6ARG3_9AGAM</name>
<dbReference type="EMBL" id="MU129013">
    <property type="protein sequence ID" value="KAF9510605.1"/>
    <property type="molecule type" value="Genomic_DNA"/>
</dbReference>
<dbReference type="AlphaFoldDB" id="A0A9P6ARG3"/>
<protein>
    <submittedName>
        <fullName evidence="2">Uncharacterized protein</fullName>
    </submittedName>
</protein>
<feature type="compositionally biased region" description="Polar residues" evidence="1">
    <location>
        <begin position="31"/>
        <end position="45"/>
    </location>
</feature>
<proteinExistence type="predicted"/>
<dbReference type="Proteomes" id="UP000886523">
    <property type="component" value="Unassembled WGS sequence"/>
</dbReference>
<organism evidence="2 3">
    <name type="scientific">Hydnum rufescens UP504</name>
    <dbReference type="NCBI Taxonomy" id="1448309"/>
    <lineage>
        <taxon>Eukaryota</taxon>
        <taxon>Fungi</taxon>
        <taxon>Dikarya</taxon>
        <taxon>Basidiomycota</taxon>
        <taxon>Agaricomycotina</taxon>
        <taxon>Agaricomycetes</taxon>
        <taxon>Cantharellales</taxon>
        <taxon>Hydnaceae</taxon>
        <taxon>Hydnum</taxon>
    </lineage>
</organism>
<comment type="caution">
    <text evidence="2">The sequence shown here is derived from an EMBL/GenBank/DDBJ whole genome shotgun (WGS) entry which is preliminary data.</text>
</comment>
<keyword evidence="3" id="KW-1185">Reference proteome</keyword>
<evidence type="ECO:0000313" key="3">
    <source>
        <dbReference type="Proteomes" id="UP000886523"/>
    </source>
</evidence>
<evidence type="ECO:0000313" key="2">
    <source>
        <dbReference type="EMBL" id="KAF9510605.1"/>
    </source>
</evidence>
<feature type="region of interest" description="Disordered" evidence="1">
    <location>
        <begin position="1"/>
        <end position="56"/>
    </location>
</feature>
<reference evidence="2" key="1">
    <citation type="journal article" date="2020" name="Nat. Commun.">
        <title>Large-scale genome sequencing of mycorrhizal fungi provides insights into the early evolution of symbiotic traits.</title>
        <authorList>
            <person name="Miyauchi S."/>
            <person name="Kiss E."/>
            <person name="Kuo A."/>
            <person name="Drula E."/>
            <person name="Kohler A."/>
            <person name="Sanchez-Garcia M."/>
            <person name="Morin E."/>
            <person name="Andreopoulos B."/>
            <person name="Barry K.W."/>
            <person name="Bonito G."/>
            <person name="Buee M."/>
            <person name="Carver A."/>
            <person name="Chen C."/>
            <person name="Cichocki N."/>
            <person name="Clum A."/>
            <person name="Culley D."/>
            <person name="Crous P.W."/>
            <person name="Fauchery L."/>
            <person name="Girlanda M."/>
            <person name="Hayes R.D."/>
            <person name="Keri Z."/>
            <person name="LaButti K."/>
            <person name="Lipzen A."/>
            <person name="Lombard V."/>
            <person name="Magnuson J."/>
            <person name="Maillard F."/>
            <person name="Murat C."/>
            <person name="Nolan M."/>
            <person name="Ohm R.A."/>
            <person name="Pangilinan J."/>
            <person name="Pereira M.F."/>
            <person name="Perotto S."/>
            <person name="Peter M."/>
            <person name="Pfister S."/>
            <person name="Riley R."/>
            <person name="Sitrit Y."/>
            <person name="Stielow J.B."/>
            <person name="Szollosi G."/>
            <person name="Zifcakova L."/>
            <person name="Stursova M."/>
            <person name="Spatafora J.W."/>
            <person name="Tedersoo L."/>
            <person name="Vaario L.M."/>
            <person name="Yamada A."/>
            <person name="Yan M."/>
            <person name="Wang P."/>
            <person name="Xu J."/>
            <person name="Bruns T."/>
            <person name="Baldrian P."/>
            <person name="Vilgalys R."/>
            <person name="Dunand C."/>
            <person name="Henrissat B."/>
            <person name="Grigoriev I.V."/>
            <person name="Hibbett D."/>
            <person name="Nagy L.G."/>
            <person name="Martin F.M."/>
        </authorList>
    </citation>
    <scope>NUCLEOTIDE SEQUENCE</scope>
    <source>
        <strain evidence="2">UP504</strain>
    </source>
</reference>
<accession>A0A9P6ARG3</accession>
<evidence type="ECO:0000256" key="1">
    <source>
        <dbReference type="SAM" id="MobiDB-lite"/>
    </source>
</evidence>